<dbReference type="GO" id="GO:0019058">
    <property type="term" value="P:viral life cycle"/>
    <property type="evidence" value="ECO:0007669"/>
    <property type="project" value="InterPro"/>
</dbReference>
<proteinExistence type="inferred from homology"/>
<feature type="region of interest" description="Disordered" evidence="5">
    <location>
        <begin position="1"/>
        <end position="25"/>
    </location>
</feature>
<dbReference type="EMBL" id="MK746083">
    <property type="protein sequence ID" value="QED40554.1"/>
    <property type="molecule type" value="Genomic_DNA"/>
</dbReference>
<evidence type="ECO:0000313" key="6">
    <source>
        <dbReference type="EMBL" id="QED40554.1"/>
    </source>
</evidence>
<evidence type="ECO:0000256" key="1">
    <source>
        <dbReference type="ARBA" id="ARBA00008271"/>
    </source>
</evidence>
<organism evidence="6 7">
    <name type="scientific">Chrysodeixis includens nucleopolyhedrovirus</name>
    <dbReference type="NCBI Taxonomy" id="1207438"/>
    <lineage>
        <taxon>Viruses</taxon>
        <taxon>Viruses incertae sedis</taxon>
        <taxon>Naldaviricetes</taxon>
        <taxon>Lefavirales</taxon>
        <taxon>Baculoviridae</taxon>
        <taxon>Alphabaculovirus</taxon>
        <taxon>Alphabaculovirus chrincludentis</taxon>
        <taxon>Alphabaculovirus alterchrincludentis</taxon>
    </lineage>
</organism>
<dbReference type="Pfam" id="PF06385">
    <property type="entry name" value="Baculo_LEF-11"/>
    <property type="match status" value="1"/>
</dbReference>
<dbReference type="KEGG" id="vg:80541240"/>
<keyword evidence="4" id="KW-0804">Transcription</keyword>
<dbReference type="GeneID" id="80541240"/>
<evidence type="ECO:0000256" key="2">
    <source>
        <dbReference type="ARBA" id="ARBA00017118"/>
    </source>
</evidence>
<name>A0A5B8YUR7_9ABAC</name>
<evidence type="ECO:0000256" key="5">
    <source>
        <dbReference type="SAM" id="MobiDB-lite"/>
    </source>
</evidence>
<feature type="compositionally biased region" description="Low complexity" evidence="5">
    <location>
        <begin position="11"/>
        <end position="21"/>
    </location>
</feature>
<evidence type="ECO:0000256" key="4">
    <source>
        <dbReference type="ARBA" id="ARBA00023163"/>
    </source>
</evidence>
<keyword evidence="3" id="KW-0805">Transcription regulation</keyword>
<evidence type="ECO:0000313" key="7">
    <source>
        <dbReference type="Proteomes" id="UP001162233"/>
    </source>
</evidence>
<keyword evidence="7" id="KW-1185">Reference proteome</keyword>
<reference evidence="6" key="1">
    <citation type="journal article" date="2019" name="Viruses">
        <title>A Novel Alphabaculovirus from the Soybean Looper, Chrysodeixis includens, that Produces Tetrahedral Occlusion Bodies and Encodes Two Copies of he65.</title>
        <authorList>
            <person name="Harrison R.L."/>
            <person name="Rowley D.L."/>
            <person name="Popham H.J.R."/>
        </authorList>
    </citation>
    <scope>NUCLEOTIDE SEQUENCE</scope>
    <source>
        <strain evidence="6">ChinNPV-1</strain>
    </source>
</reference>
<dbReference type="GO" id="GO:0006355">
    <property type="term" value="P:regulation of DNA-templated transcription"/>
    <property type="evidence" value="ECO:0007669"/>
    <property type="project" value="InterPro"/>
</dbReference>
<dbReference type="InterPro" id="IPR009429">
    <property type="entry name" value="Baculo_LEF-11"/>
</dbReference>
<dbReference type="RefSeq" id="YP_010802470.1">
    <property type="nucleotide sequence ID" value="NC_077025.1"/>
</dbReference>
<evidence type="ECO:0000256" key="3">
    <source>
        <dbReference type="ARBA" id="ARBA00023015"/>
    </source>
</evidence>
<protein>
    <recommendedName>
        <fullName evidence="2">Late expression factor 11</fullName>
    </recommendedName>
</protein>
<dbReference type="Proteomes" id="UP001162233">
    <property type="component" value="Segment"/>
</dbReference>
<comment type="similarity">
    <text evidence="1">Belongs to the baculoviridae LEF-11 family.</text>
</comment>
<sequence>MEPRTGQYEKQPLQPQQQQQQTVFSDHAGTQEHYQCCLTRSEFYALVREVINKRKHERDVHNICEHIFSKGFSTQIEYIRNNLDKALITVGGQRRQCKRLNSHVNKINNLFTLNKSLHDEYESTIARYEFSHQKH</sequence>
<accession>A0A5B8YUR7</accession>